<sequence>MPATNRRLRPGPSSLDDRIYRFLRPGALARLRDSRITARAQRSAAAATGVKVHMDYIFPLLPPTSPSPPLDQIDRPPCFAVRVYGPRYPQRKKLAASKSFSFPASSEVDDQILDFFGGADFVAAH</sequence>
<dbReference type="AlphaFoldDB" id="A0AB40BVF0"/>
<protein>
    <submittedName>
        <fullName evidence="2">Uncharacterized protein LOC120267833</fullName>
    </submittedName>
</protein>
<dbReference type="PANTHER" id="PTHR35495:SF1">
    <property type="entry name" value="OS06G0679600 PROTEIN"/>
    <property type="match status" value="1"/>
</dbReference>
<dbReference type="PANTHER" id="PTHR35495">
    <property type="entry name" value="OS06G0679600 PROTEIN"/>
    <property type="match status" value="1"/>
</dbReference>
<dbReference type="Proteomes" id="UP001515500">
    <property type="component" value="Chromosome 8"/>
</dbReference>
<gene>
    <name evidence="2" type="primary">LOC120267833</name>
</gene>
<evidence type="ECO:0000313" key="2">
    <source>
        <dbReference type="RefSeq" id="XP_039131445.1"/>
    </source>
</evidence>
<name>A0AB40BVF0_DIOCR</name>
<organism evidence="1 2">
    <name type="scientific">Dioscorea cayennensis subsp. rotundata</name>
    <name type="common">White Guinea yam</name>
    <name type="synonym">Dioscorea rotundata</name>
    <dbReference type="NCBI Taxonomy" id="55577"/>
    <lineage>
        <taxon>Eukaryota</taxon>
        <taxon>Viridiplantae</taxon>
        <taxon>Streptophyta</taxon>
        <taxon>Embryophyta</taxon>
        <taxon>Tracheophyta</taxon>
        <taxon>Spermatophyta</taxon>
        <taxon>Magnoliopsida</taxon>
        <taxon>Liliopsida</taxon>
        <taxon>Dioscoreales</taxon>
        <taxon>Dioscoreaceae</taxon>
        <taxon>Dioscorea</taxon>
    </lineage>
</organism>
<proteinExistence type="predicted"/>
<accession>A0AB40BVF0</accession>
<keyword evidence="1" id="KW-1185">Reference proteome</keyword>
<dbReference type="GeneID" id="120267833"/>
<dbReference type="RefSeq" id="XP_039131445.1">
    <property type="nucleotide sequence ID" value="XM_039275511.1"/>
</dbReference>
<reference evidence="2" key="1">
    <citation type="submission" date="2025-08" db="UniProtKB">
        <authorList>
            <consortium name="RefSeq"/>
        </authorList>
    </citation>
    <scope>IDENTIFICATION</scope>
</reference>
<evidence type="ECO:0000313" key="1">
    <source>
        <dbReference type="Proteomes" id="UP001515500"/>
    </source>
</evidence>